<dbReference type="AlphaFoldDB" id="A0A7X0J0V3"/>
<evidence type="ECO:0000313" key="2">
    <source>
        <dbReference type="Proteomes" id="UP000521017"/>
    </source>
</evidence>
<name>A0A7X0J0V3_9SPHI</name>
<dbReference type="EMBL" id="JACHCC010000003">
    <property type="protein sequence ID" value="MBB6499019.1"/>
    <property type="molecule type" value="Genomic_DNA"/>
</dbReference>
<comment type="caution">
    <text evidence="1">The sequence shown here is derived from an EMBL/GenBank/DDBJ whole genome shotgun (WGS) entry which is preliminary data.</text>
</comment>
<reference evidence="1 2" key="1">
    <citation type="submission" date="2020-08" db="EMBL/GenBank/DDBJ databases">
        <title>Genomic Encyclopedia of Type Strains, Phase IV (KMG-V): Genome sequencing to study the core and pangenomes of soil and plant-associated prokaryotes.</title>
        <authorList>
            <person name="Whitman W."/>
        </authorList>
    </citation>
    <scope>NUCLEOTIDE SEQUENCE [LARGE SCALE GENOMIC DNA]</scope>
    <source>
        <strain evidence="1 2">M2T3</strain>
    </source>
</reference>
<evidence type="ECO:0000313" key="1">
    <source>
        <dbReference type="EMBL" id="MBB6499019.1"/>
    </source>
</evidence>
<proteinExistence type="predicted"/>
<organism evidence="1 2">
    <name type="scientific">Pedobacter cryoconitis</name>
    <dbReference type="NCBI Taxonomy" id="188932"/>
    <lineage>
        <taxon>Bacteria</taxon>
        <taxon>Pseudomonadati</taxon>
        <taxon>Bacteroidota</taxon>
        <taxon>Sphingobacteriia</taxon>
        <taxon>Sphingobacteriales</taxon>
        <taxon>Sphingobacteriaceae</taxon>
        <taxon>Pedobacter</taxon>
    </lineage>
</organism>
<sequence length="43" mass="4640">MPTGGLSGNGCLLNQLVKQNVPRQITFTALVLETVSYYATIMP</sequence>
<dbReference type="Proteomes" id="UP000521017">
    <property type="component" value="Unassembled WGS sequence"/>
</dbReference>
<protein>
    <submittedName>
        <fullName evidence="1">Uncharacterized protein</fullName>
    </submittedName>
</protein>
<gene>
    <name evidence="1" type="ORF">HDF25_001160</name>
</gene>
<accession>A0A7X0J0V3</accession>